<organism evidence="1 2">
    <name type="scientific">Trichomalopsis sarcophagae</name>
    <dbReference type="NCBI Taxonomy" id="543379"/>
    <lineage>
        <taxon>Eukaryota</taxon>
        <taxon>Metazoa</taxon>
        <taxon>Ecdysozoa</taxon>
        <taxon>Arthropoda</taxon>
        <taxon>Hexapoda</taxon>
        <taxon>Insecta</taxon>
        <taxon>Pterygota</taxon>
        <taxon>Neoptera</taxon>
        <taxon>Endopterygota</taxon>
        <taxon>Hymenoptera</taxon>
        <taxon>Apocrita</taxon>
        <taxon>Proctotrupomorpha</taxon>
        <taxon>Chalcidoidea</taxon>
        <taxon>Pteromalidae</taxon>
        <taxon>Pteromalinae</taxon>
        <taxon>Trichomalopsis</taxon>
    </lineage>
</organism>
<proteinExistence type="predicted"/>
<dbReference type="EMBL" id="NNAY01000035">
    <property type="protein sequence ID" value="OXU31739.1"/>
    <property type="molecule type" value="Genomic_DNA"/>
</dbReference>
<dbReference type="STRING" id="543379.A0A232FMJ9"/>
<evidence type="ECO:0000313" key="1">
    <source>
        <dbReference type="EMBL" id="OXU31739.1"/>
    </source>
</evidence>
<dbReference type="GO" id="GO:0008270">
    <property type="term" value="F:zinc ion binding"/>
    <property type="evidence" value="ECO:0007669"/>
    <property type="project" value="InterPro"/>
</dbReference>
<sequence>MLLFGSVEKALHYNMMSCSMSVKMWTKIQTLYGDSSVDAKQYAWEKFYSFRINEQEPVAGQLEQFQCIIQKLNDASDKPSDTCVLNKLLSSLPAKFSYFRFAWKWTPEAEKKTENLISRCSVVACASRAKIFNKRHTQEEFEKDIAELKKGTRCGICIEKGHWAHECPKKAADNESSKNAVKLSVLICDIVETYRCASDTKTDLWIAGT</sequence>
<dbReference type="AlphaFoldDB" id="A0A232FMJ9"/>
<evidence type="ECO:0000313" key="2">
    <source>
        <dbReference type="Proteomes" id="UP000215335"/>
    </source>
</evidence>
<reference evidence="1 2" key="1">
    <citation type="journal article" date="2017" name="Curr. Biol.">
        <title>The Evolution of Venom by Co-option of Single-Copy Genes.</title>
        <authorList>
            <person name="Martinson E.O."/>
            <person name="Mrinalini"/>
            <person name="Kelkar Y.D."/>
            <person name="Chang C.H."/>
            <person name="Werren J.H."/>
        </authorList>
    </citation>
    <scope>NUCLEOTIDE SEQUENCE [LARGE SCALE GENOMIC DNA]</scope>
    <source>
        <strain evidence="1 2">Alberta</strain>
        <tissue evidence="1">Whole body</tissue>
    </source>
</reference>
<dbReference type="InterPro" id="IPR036875">
    <property type="entry name" value="Znf_CCHC_sf"/>
</dbReference>
<gene>
    <name evidence="1" type="ORF">TSAR_007916</name>
</gene>
<keyword evidence="2" id="KW-1185">Reference proteome</keyword>
<comment type="caution">
    <text evidence="1">The sequence shown here is derived from an EMBL/GenBank/DDBJ whole genome shotgun (WGS) entry which is preliminary data.</text>
</comment>
<protein>
    <recommendedName>
        <fullName evidence="3">CCHC-type domain-containing protein</fullName>
    </recommendedName>
</protein>
<dbReference type="GO" id="GO:0003676">
    <property type="term" value="F:nucleic acid binding"/>
    <property type="evidence" value="ECO:0007669"/>
    <property type="project" value="InterPro"/>
</dbReference>
<dbReference type="Pfam" id="PF14223">
    <property type="entry name" value="Retrotran_gag_2"/>
    <property type="match status" value="1"/>
</dbReference>
<dbReference type="Proteomes" id="UP000215335">
    <property type="component" value="Unassembled WGS sequence"/>
</dbReference>
<accession>A0A232FMJ9</accession>
<dbReference type="SUPFAM" id="SSF57756">
    <property type="entry name" value="Retrovirus zinc finger-like domains"/>
    <property type="match status" value="1"/>
</dbReference>
<name>A0A232FMJ9_9HYME</name>
<dbReference type="Gene3D" id="4.10.60.10">
    <property type="entry name" value="Zinc finger, CCHC-type"/>
    <property type="match status" value="1"/>
</dbReference>
<dbReference type="OrthoDB" id="8195427at2759"/>
<evidence type="ECO:0008006" key="3">
    <source>
        <dbReference type="Google" id="ProtNLM"/>
    </source>
</evidence>